<dbReference type="PANTHER" id="PTHR47926:SF453">
    <property type="entry name" value="PENTATRICOPEPTIDE REPEAT (PPR) SUPERFAMILY PROTEIN"/>
    <property type="match status" value="1"/>
</dbReference>
<evidence type="ECO:0000256" key="1">
    <source>
        <dbReference type="ARBA" id="ARBA00022737"/>
    </source>
</evidence>
<keyword evidence="4" id="KW-1185">Reference proteome</keyword>
<comment type="caution">
    <text evidence="3">The sequence shown here is derived from an EMBL/GenBank/DDBJ whole genome shotgun (WGS) entry which is preliminary data.</text>
</comment>
<dbReference type="InterPro" id="IPR011990">
    <property type="entry name" value="TPR-like_helical_dom_sf"/>
</dbReference>
<gene>
    <name evidence="3" type="ORF">ZIOFF_014231</name>
</gene>
<dbReference type="Gene3D" id="1.25.40.10">
    <property type="entry name" value="Tetratricopeptide repeat domain"/>
    <property type="match status" value="2"/>
</dbReference>
<protein>
    <recommendedName>
        <fullName evidence="5">Pentatricopeptide repeat-containing protein</fullName>
    </recommendedName>
</protein>
<proteinExistence type="predicted"/>
<keyword evidence="1" id="KW-0677">Repeat</keyword>
<dbReference type="AlphaFoldDB" id="A0A8J5LPC1"/>
<evidence type="ECO:0008006" key="5">
    <source>
        <dbReference type="Google" id="ProtNLM"/>
    </source>
</evidence>
<organism evidence="3 4">
    <name type="scientific">Zingiber officinale</name>
    <name type="common">Ginger</name>
    <name type="synonym">Amomum zingiber</name>
    <dbReference type="NCBI Taxonomy" id="94328"/>
    <lineage>
        <taxon>Eukaryota</taxon>
        <taxon>Viridiplantae</taxon>
        <taxon>Streptophyta</taxon>
        <taxon>Embryophyta</taxon>
        <taxon>Tracheophyta</taxon>
        <taxon>Spermatophyta</taxon>
        <taxon>Magnoliopsida</taxon>
        <taxon>Liliopsida</taxon>
        <taxon>Zingiberales</taxon>
        <taxon>Zingiberaceae</taxon>
        <taxon>Zingiber</taxon>
    </lineage>
</organism>
<reference evidence="3 4" key="1">
    <citation type="submission" date="2020-08" db="EMBL/GenBank/DDBJ databases">
        <title>Plant Genome Project.</title>
        <authorList>
            <person name="Zhang R.-G."/>
        </authorList>
    </citation>
    <scope>NUCLEOTIDE SEQUENCE [LARGE SCALE GENOMIC DNA]</scope>
    <source>
        <tissue evidence="3">Rhizome</tissue>
    </source>
</reference>
<accession>A0A8J5LPC1</accession>
<dbReference type="EMBL" id="JACMSC010000004">
    <property type="protein sequence ID" value="KAG6524325.1"/>
    <property type="molecule type" value="Genomic_DNA"/>
</dbReference>
<dbReference type="Proteomes" id="UP000734854">
    <property type="component" value="Unassembled WGS sequence"/>
</dbReference>
<dbReference type="InterPro" id="IPR002885">
    <property type="entry name" value="PPR_rpt"/>
</dbReference>
<dbReference type="GO" id="GO:0009451">
    <property type="term" value="P:RNA modification"/>
    <property type="evidence" value="ECO:0007669"/>
    <property type="project" value="InterPro"/>
</dbReference>
<evidence type="ECO:0000313" key="4">
    <source>
        <dbReference type="Proteomes" id="UP000734854"/>
    </source>
</evidence>
<evidence type="ECO:0000313" key="3">
    <source>
        <dbReference type="EMBL" id="KAG6524325.1"/>
    </source>
</evidence>
<feature type="repeat" description="PPR" evidence="2">
    <location>
        <begin position="74"/>
        <end position="104"/>
    </location>
</feature>
<dbReference type="Pfam" id="PF13041">
    <property type="entry name" value="PPR_2"/>
    <property type="match status" value="2"/>
</dbReference>
<sequence>MLRGAPTPRPNEFIYPSRLKPCSDPRLTSTLHPLLSMSGFHDFAVVRTALVDSYSRFSDTDAAPYLFNEMSQRNVVSWTALLTGYMRTGQMGKALFMFEEMPDMDVPAWNVVISGCTQNGLFSEALSFFSRMVIDGARPNKTTVSASSPLVCILKARWIFSTMSEKNITSWNSMINCLALQGHSSLAIETFREMEQEGPQPNQVTFMGLLNAYLLSQAGRFDAAMDIVRDMRIVPDVVVWGSLLNGARVHGAKDLAELALRKLLESNLRVLTMASCSQIYTELKQLKGRRLP</sequence>
<dbReference type="NCBIfam" id="TIGR00756">
    <property type="entry name" value="PPR"/>
    <property type="match status" value="4"/>
</dbReference>
<feature type="repeat" description="PPR" evidence="2">
    <location>
        <begin position="167"/>
        <end position="201"/>
    </location>
</feature>
<dbReference type="Pfam" id="PF01535">
    <property type="entry name" value="PPR"/>
    <property type="match status" value="2"/>
</dbReference>
<dbReference type="PROSITE" id="PS51375">
    <property type="entry name" value="PPR"/>
    <property type="match status" value="3"/>
</dbReference>
<evidence type="ECO:0000256" key="2">
    <source>
        <dbReference type="PROSITE-ProRule" id="PRU00708"/>
    </source>
</evidence>
<dbReference type="InterPro" id="IPR046960">
    <property type="entry name" value="PPR_At4g14850-like_plant"/>
</dbReference>
<dbReference type="GO" id="GO:0003723">
    <property type="term" value="F:RNA binding"/>
    <property type="evidence" value="ECO:0007669"/>
    <property type="project" value="InterPro"/>
</dbReference>
<name>A0A8J5LPC1_ZINOF</name>
<dbReference type="PANTHER" id="PTHR47926">
    <property type="entry name" value="PENTATRICOPEPTIDE REPEAT-CONTAINING PROTEIN"/>
    <property type="match status" value="1"/>
</dbReference>
<feature type="repeat" description="PPR" evidence="2">
    <location>
        <begin position="105"/>
        <end position="139"/>
    </location>
</feature>